<organism evidence="1 2">
    <name type="scientific">Streptomyces sparsogenes DSM 40356</name>
    <dbReference type="NCBI Taxonomy" id="1331668"/>
    <lineage>
        <taxon>Bacteria</taxon>
        <taxon>Bacillati</taxon>
        <taxon>Actinomycetota</taxon>
        <taxon>Actinomycetes</taxon>
        <taxon>Kitasatosporales</taxon>
        <taxon>Streptomycetaceae</taxon>
        <taxon>Streptomyces</taxon>
    </lineage>
</organism>
<sequence>MQSGGQLERARRRSSIGPLLILSDAIARGHGRVDDGALQATRDAGASDAEIGEVVGHLALNVLTNYFNILAKVDNDWPVVTPRSAV</sequence>
<name>A0A1R1S437_9ACTN</name>
<dbReference type="SUPFAM" id="SSF69118">
    <property type="entry name" value="AhpD-like"/>
    <property type="match status" value="1"/>
</dbReference>
<dbReference type="Proteomes" id="UP000186168">
    <property type="component" value="Unassembled WGS sequence"/>
</dbReference>
<gene>
    <name evidence="1" type="ORF">SPAR_43341</name>
</gene>
<keyword evidence="1" id="KW-0575">Peroxidase</keyword>
<dbReference type="GO" id="GO:0004601">
    <property type="term" value="F:peroxidase activity"/>
    <property type="evidence" value="ECO:0007669"/>
    <property type="project" value="UniProtKB-KW"/>
</dbReference>
<dbReference type="Gene3D" id="1.20.1290.10">
    <property type="entry name" value="AhpD-like"/>
    <property type="match status" value="1"/>
</dbReference>
<evidence type="ECO:0000313" key="1">
    <source>
        <dbReference type="EMBL" id="OMI33065.1"/>
    </source>
</evidence>
<protein>
    <submittedName>
        <fullName evidence="1">Alkylhydroperoxidase</fullName>
    </submittedName>
</protein>
<dbReference type="EMBL" id="ASQP01000565">
    <property type="protein sequence ID" value="OMI33065.1"/>
    <property type="molecule type" value="Genomic_DNA"/>
</dbReference>
<keyword evidence="1" id="KW-0560">Oxidoreductase</keyword>
<reference evidence="1 2" key="1">
    <citation type="submission" date="2013-05" db="EMBL/GenBank/DDBJ databases">
        <title>Genome sequence of Streptomyces sparsogenes DSM 40356.</title>
        <authorList>
            <person name="Coyne S."/>
            <person name="Seebeck F.P."/>
        </authorList>
    </citation>
    <scope>NUCLEOTIDE SEQUENCE [LARGE SCALE GENOMIC DNA]</scope>
    <source>
        <strain evidence="1 2">DSM 40356</strain>
    </source>
</reference>
<dbReference type="STRING" id="67365.GCA_001704635_02278"/>
<keyword evidence="2" id="KW-1185">Reference proteome</keyword>
<dbReference type="InterPro" id="IPR029032">
    <property type="entry name" value="AhpD-like"/>
</dbReference>
<dbReference type="GeneID" id="96748584"/>
<accession>A0A1R1S437</accession>
<proteinExistence type="predicted"/>
<dbReference type="AlphaFoldDB" id="A0A1R1S437"/>
<evidence type="ECO:0000313" key="2">
    <source>
        <dbReference type="Proteomes" id="UP000186168"/>
    </source>
</evidence>
<comment type="caution">
    <text evidence="1">The sequence shown here is derived from an EMBL/GenBank/DDBJ whole genome shotgun (WGS) entry which is preliminary data.</text>
</comment>
<dbReference type="RefSeq" id="WP_065967037.1">
    <property type="nucleotide sequence ID" value="NZ_ASQP01000565.1"/>
</dbReference>